<keyword evidence="8" id="KW-1185">Reference proteome</keyword>
<dbReference type="NCBIfam" id="NF001240">
    <property type="entry name" value="PRK00216.1-1"/>
    <property type="match status" value="1"/>
</dbReference>
<dbReference type="GO" id="GO:0043770">
    <property type="term" value="F:demethylmenaquinone methyltransferase activity"/>
    <property type="evidence" value="ECO:0007669"/>
    <property type="project" value="UniProtKB-UniRule"/>
</dbReference>
<dbReference type="Gene3D" id="3.40.50.150">
    <property type="entry name" value="Vaccinia Virus protein VP39"/>
    <property type="match status" value="1"/>
</dbReference>
<keyword evidence="5 6" id="KW-0949">S-adenosyl-L-methionine</keyword>
<dbReference type="GO" id="GO:0009060">
    <property type="term" value="P:aerobic respiration"/>
    <property type="evidence" value="ECO:0007669"/>
    <property type="project" value="UniProtKB-UniRule"/>
</dbReference>
<dbReference type="GO" id="GO:0009234">
    <property type="term" value="P:menaquinone biosynthetic process"/>
    <property type="evidence" value="ECO:0007669"/>
    <property type="project" value="UniProtKB-UniRule"/>
</dbReference>
<dbReference type="PANTHER" id="PTHR43591">
    <property type="entry name" value="METHYLTRANSFERASE"/>
    <property type="match status" value="1"/>
</dbReference>
<accession>A0A1C3U8Y9</accession>
<dbReference type="EC" id="2.1.1.163" evidence="6"/>
<dbReference type="NCBIfam" id="TIGR01934">
    <property type="entry name" value="MenG_MenH_UbiE"/>
    <property type="match status" value="1"/>
</dbReference>
<dbReference type="CDD" id="cd02440">
    <property type="entry name" value="AdoMet_MTases"/>
    <property type="match status" value="1"/>
</dbReference>
<dbReference type="SUPFAM" id="SSF53335">
    <property type="entry name" value="S-adenosyl-L-methionine-dependent methyltransferases"/>
    <property type="match status" value="1"/>
</dbReference>
<evidence type="ECO:0000256" key="4">
    <source>
        <dbReference type="ARBA" id="ARBA00022688"/>
    </source>
</evidence>
<keyword evidence="3 6" id="KW-0808">Transferase</keyword>
<dbReference type="HAMAP" id="MF_01813">
    <property type="entry name" value="MenG_UbiE_methyltr"/>
    <property type="match status" value="1"/>
</dbReference>
<dbReference type="InterPro" id="IPR004033">
    <property type="entry name" value="UbiE/COQ5_MeTrFase"/>
</dbReference>
<dbReference type="PROSITE" id="PS51608">
    <property type="entry name" value="SAM_MT_UBIE"/>
    <property type="match status" value="1"/>
</dbReference>
<comment type="caution">
    <text evidence="7">The sequence shown here is derived from an EMBL/GenBank/DDBJ whole genome shotgun (WGS) entry which is preliminary data.</text>
</comment>
<evidence type="ECO:0000313" key="8">
    <source>
        <dbReference type="Proteomes" id="UP000578036"/>
    </source>
</evidence>
<dbReference type="UniPathway" id="UPA00232"/>
<comment type="catalytic activity">
    <reaction evidence="6">
        <text>a 2-methoxy-6-(all-trans-polyprenyl)benzene-1,4-diol + S-adenosyl-L-methionine = a 5-methoxy-2-methyl-3-(all-trans-polyprenyl)benzene-1,4-diol + S-adenosyl-L-homocysteine + H(+)</text>
        <dbReference type="Rhea" id="RHEA:28286"/>
        <dbReference type="Rhea" id="RHEA-COMP:10858"/>
        <dbReference type="Rhea" id="RHEA-COMP:10859"/>
        <dbReference type="ChEBI" id="CHEBI:15378"/>
        <dbReference type="ChEBI" id="CHEBI:57856"/>
        <dbReference type="ChEBI" id="CHEBI:59789"/>
        <dbReference type="ChEBI" id="CHEBI:84166"/>
        <dbReference type="ChEBI" id="CHEBI:84167"/>
        <dbReference type="EC" id="2.1.1.201"/>
    </reaction>
</comment>
<dbReference type="GO" id="GO:0008425">
    <property type="term" value="F:2-methoxy-6-polyprenyl-1,4-benzoquinol methyltransferase activity"/>
    <property type="evidence" value="ECO:0007669"/>
    <property type="project" value="UniProtKB-UniRule"/>
</dbReference>
<feature type="binding site" evidence="6">
    <location>
        <begin position="116"/>
        <end position="117"/>
    </location>
    <ligand>
        <name>S-adenosyl-L-methionine</name>
        <dbReference type="ChEBI" id="CHEBI:59789"/>
    </ligand>
</feature>
<evidence type="ECO:0000313" key="7">
    <source>
        <dbReference type="EMBL" id="MBB3008849.1"/>
    </source>
</evidence>
<dbReference type="AlphaFoldDB" id="A0A1C3U8Y9"/>
<dbReference type="InterPro" id="IPR029063">
    <property type="entry name" value="SAM-dependent_MTases_sf"/>
</dbReference>
<dbReference type="PROSITE" id="PS01183">
    <property type="entry name" value="UBIE_1"/>
    <property type="match status" value="1"/>
</dbReference>
<protein>
    <recommendedName>
        <fullName evidence="6">Ubiquinone/menaquinone biosynthesis C-methyltransferase UbiE</fullName>
        <ecNumber evidence="6">2.1.1.163</ecNumber>
        <ecNumber evidence="6">2.1.1.201</ecNumber>
    </recommendedName>
    <alternativeName>
        <fullName evidence="6">2-methoxy-6-polyprenyl-1,4-benzoquinol methylase</fullName>
    </alternativeName>
    <alternativeName>
        <fullName evidence="6">Demethylmenaquinone methyltransferase</fullName>
    </alternativeName>
</protein>
<dbReference type="GO" id="GO:0032259">
    <property type="term" value="P:methylation"/>
    <property type="evidence" value="ECO:0007669"/>
    <property type="project" value="UniProtKB-KW"/>
</dbReference>
<comment type="catalytic activity">
    <reaction evidence="6">
        <text>a 2-demethylmenaquinol + S-adenosyl-L-methionine = a menaquinol + S-adenosyl-L-homocysteine + H(+)</text>
        <dbReference type="Rhea" id="RHEA:42640"/>
        <dbReference type="Rhea" id="RHEA-COMP:9539"/>
        <dbReference type="Rhea" id="RHEA-COMP:9563"/>
        <dbReference type="ChEBI" id="CHEBI:15378"/>
        <dbReference type="ChEBI" id="CHEBI:18151"/>
        <dbReference type="ChEBI" id="CHEBI:55437"/>
        <dbReference type="ChEBI" id="CHEBI:57856"/>
        <dbReference type="ChEBI" id="CHEBI:59789"/>
        <dbReference type="EC" id="2.1.1.163"/>
    </reaction>
</comment>
<evidence type="ECO:0000256" key="2">
    <source>
        <dbReference type="ARBA" id="ARBA00022603"/>
    </source>
</evidence>
<proteinExistence type="inferred from homology"/>
<dbReference type="PROSITE" id="PS01184">
    <property type="entry name" value="UBIE_2"/>
    <property type="match status" value="1"/>
</dbReference>
<feature type="binding site" evidence="6">
    <location>
        <position position="90"/>
    </location>
    <ligand>
        <name>S-adenosyl-L-methionine</name>
        <dbReference type="ChEBI" id="CHEBI:59789"/>
    </ligand>
</feature>
<dbReference type="InterPro" id="IPR023576">
    <property type="entry name" value="UbiE/COQ5_MeTrFase_CS"/>
</dbReference>
<feature type="binding site" evidence="6">
    <location>
        <position position="69"/>
    </location>
    <ligand>
        <name>S-adenosyl-L-methionine</name>
        <dbReference type="ChEBI" id="CHEBI:59789"/>
    </ligand>
</feature>
<sequence length="243" mass="27043">MSETHFGFEKVDETEKADKVAGVFHSVASKYDVMNDLMSGGMHRLWKMFTIAQAGVRPGHKVLDIAGGTGDLAKAFAKQAGPTGQVWLTDINESMLRVGRDRLLNKGIVTPVALCDAEKIPFPDNYFDLVTVAFGLRNMTHKDAALAEMRRVVKPGGKVMVLEFSKVWKPLEKAYDVYSFKVLPWLGQRVAGDAPSYRYLAESIRMHPDQVSLVRLMEHAGLENVEYFNLTAGVVALHVGRKY</sequence>
<comment type="pathway">
    <text evidence="6">Cofactor biosynthesis; ubiquinone biosynthesis.</text>
</comment>
<dbReference type="Proteomes" id="UP000578036">
    <property type="component" value="Unassembled WGS sequence"/>
</dbReference>
<dbReference type="Pfam" id="PF01209">
    <property type="entry name" value="Ubie_methyltran"/>
    <property type="match status" value="1"/>
</dbReference>
<comment type="similarity">
    <text evidence="6">Belongs to the class I-like SAM-binding methyltransferase superfamily. MenG/UbiE family.</text>
</comment>
<dbReference type="EMBL" id="JACHWF010000003">
    <property type="protein sequence ID" value="MBB3008849.1"/>
    <property type="molecule type" value="Genomic_DNA"/>
</dbReference>
<dbReference type="RefSeq" id="WP_092307641.1">
    <property type="nucleotide sequence ID" value="NZ_FMAD01000002.1"/>
</dbReference>
<reference evidence="7 8" key="1">
    <citation type="submission" date="2020-08" db="EMBL/GenBank/DDBJ databases">
        <title>Genomic Encyclopedia of Type Strains, Phase IV (KMG-V): Genome sequencing to study the core and pangenomes of soil and plant-associated prokaryotes.</title>
        <authorList>
            <person name="Whitman W."/>
        </authorList>
    </citation>
    <scope>NUCLEOTIDE SEQUENCE [LARGE SCALE GENOMIC DNA]</scope>
    <source>
        <strain evidence="7 8">SLV-2362</strain>
    </source>
</reference>
<evidence type="ECO:0000256" key="6">
    <source>
        <dbReference type="HAMAP-Rule" id="MF_01813"/>
    </source>
</evidence>
<gene>
    <name evidence="6" type="primary">ubiE</name>
    <name evidence="7" type="ORF">FHX61_003502</name>
</gene>
<evidence type="ECO:0000256" key="1">
    <source>
        <dbReference type="ARBA" id="ARBA00022428"/>
    </source>
</evidence>
<comment type="caution">
    <text evidence="6">Lacks conserved residue(s) required for the propagation of feature annotation.</text>
</comment>
<keyword evidence="4 6" id="KW-0831">Ubiquinone biosynthesis</keyword>
<dbReference type="UniPathway" id="UPA00079">
    <property type="reaction ID" value="UER00169"/>
</dbReference>
<evidence type="ECO:0000256" key="3">
    <source>
        <dbReference type="ARBA" id="ARBA00022679"/>
    </source>
</evidence>
<evidence type="ECO:0000256" key="5">
    <source>
        <dbReference type="ARBA" id="ARBA00022691"/>
    </source>
</evidence>
<comment type="pathway">
    <text evidence="6">Quinol/quinone metabolism; menaquinone biosynthesis; menaquinol from 1,4-dihydroxy-2-naphthoate: step 2/2.</text>
</comment>
<comment type="function">
    <text evidence="6">Methyltransferase required for the conversion of demethylmenaquinol (DMKH2) to menaquinol (MKH2) and the conversion of 2-polyprenyl-6-methoxy-1,4-benzoquinol (DDMQH2) to 2-polyprenyl-3-methyl-6-methoxy-1,4-benzoquinol (DMQH2).</text>
</comment>
<keyword evidence="1 6" id="KW-0474">Menaquinone biosynthesis</keyword>
<keyword evidence="2 6" id="KW-0489">Methyltransferase</keyword>
<name>A0A1C3U8Y9_9BURK</name>
<dbReference type="EC" id="2.1.1.201" evidence="6"/>
<organism evidence="7 8">
    <name type="scientific">Cupriavidus alkaliphilus</name>
    <dbReference type="NCBI Taxonomy" id="942866"/>
    <lineage>
        <taxon>Bacteria</taxon>
        <taxon>Pseudomonadati</taxon>
        <taxon>Pseudomonadota</taxon>
        <taxon>Betaproteobacteria</taxon>
        <taxon>Burkholderiales</taxon>
        <taxon>Burkholderiaceae</taxon>
        <taxon>Cupriavidus</taxon>
    </lineage>
</organism>
<dbReference type="PANTHER" id="PTHR43591:SF24">
    <property type="entry name" value="2-METHOXY-6-POLYPRENYL-1,4-BENZOQUINOL METHYLASE, MITOCHONDRIAL"/>
    <property type="match status" value="1"/>
</dbReference>